<evidence type="ECO:0000256" key="9">
    <source>
        <dbReference type="ARBA" id="ARBA00041273"/>
    </source>
</evidence>
<comment type="subcellular location">
    <subcellularLocation>
        <location evidence="2">Cytoplasm</location>
    </subcellularLocation>
    <subcellularLocation>
        <location evidence="1">Endomembrane system</location>
        <topology evidence="1">Peripheral membrane protein</topology>
    </subcellularLocation>
</comment>
<accession>A0A2T0FIL9</accession>
<keyword evidence="6" id="KW-0446">Lipid-binding</keyword>
<feature type="compositionally biased region" description="Basic and acidic residues" evidence="11">
    <location>
        <begin position="1"/>
        <end position="18"/>
    </location>
</feature>
<keyword evidence="14" id="KW-1185">Reference proteome</keyword>
<dbReference type="PANTHER" id="PTHR45949:SF2">
    <property type="entry name" value="SORTING NEXIN-4"/>
    <property type="match status" value="1"/>
</dbReference>
<dbReference type="GO" id="GO:0015031">
    <property type="term" value="P:protein transport"/>
    <property type="evidence" value="ECO:0007669"/>
    <property type="project" value="TreeGrafter"/>
</dbReference>
<dbReference type="Gene3D" id="3.30.1520.10">
    <property type="entry name" value="Phox-like domain"/>
    <property type="match status" value="1"/>
</dbReference>
<evidence type="ECO:0000313" key="14">
    <source>
        <dbReference type="Proteomes" id="UP000238350"/>
    </source>
</evidence>
<evidence type="ECO:0000256" key="4">
    <source>
        <dbReference type="ARBA" id="ARBA00022448"/>
    </source>
</evidence>
<dbReference type="InterPro" id="IPR036871">
    <property type="entry name" value="PX_dom_sf"/>
</dbReference>
<feature type="coiled-coil region" evidence="10">
    <location>
        <begin position="441"/>
        <end position="468"/>
    </location>
</feature>
<reference evidence="13 14" key="1">
    <citation type="submission" date="2017-04" db="EMBL/GenBank/DDBJ databases">
        <title>Genome sequencing of [Candida] sorbophila.</title>
        <authorList>
            <person name="Ahn J.O."/>
        </authorList>
    </citation>
    <scope>NUCLEOTIDE SEQUENCE [LARGE SCALE GENOMIC DNA]</scope>
    <source>
        <strain evidence="13 14">DS02</strain>
    </source>
</reference>
<dbReference type="GO" id="GO:0032456">
    <property type="term" value="P:endocytic recycling"/>
    <property type="evidence" value="ECO:0007669"/>
    <property type="project" value="TreeGrafter"/>
</dbReference>
<sequence>MSSDEINRESNYESDHSDGNILDMDFAGALDEALDQIPSSRASERGSLPDSSGEADTSADTNKIDAGTSIDHRDEENSTRHMHSTDGPEESDLGLDHMAGASSLSQDNPLNDTQPESNDHASRRVYNKGLSITINTPHKVNEGSAAFVTYLVTSTRPGMEPERVRRRFSEFSRLYTQLLTEFPASAIPPLPDHSRFEYLAGDRFSDAFTHRRAAALERFLFRVTCHPDLSSSRTLAAFLTPSNRQNQPNGGAGTTSPDGVLDQLSDTLLNAFSKAKNQSKEMIEARERADRFEHAISMIDKAATHLVKHEGLLNADLNDMSKQATRLAALDKGVSKEFDILSRTSQALSEAFGELHNSNDAQFAGALKDMTRYVKALKQMLKQREQKQIDYEALVDYLRRTEQDFATLQSGNTSTSPSSFLRTKVNDLRGVDKEQSRQARQQRLEMRMSELRIEANRAKQVSDQFEEIAKQEVQIFEATEALEMRSCLAGFTKAHIAFYRRVLNDCRAIEAELE</sequence>
<dbReference type="STRING" id="45607.A0A2T0FIL9"/>
<dbReference type="RefSeq" id="XP_024664775.1">
    <property type="nucleotide sequence ID" value="XM_024809007.1"/>
</dbReference>
<dbReference type="OrthoDB" id="205639at2759"/>
<dbReference type="GO" id="GO:0035091">
    <property type="term" value="F:phosphatidylinositol binding"/>
    <property type="evidence" value="ECO:0007669"/>
    <property type="project" value="InterPro"/>
</dbReference>
<feature type="compositionally biased region" description="Polar residues" evidence="11">
    <location>
        <begin position="240"/>
        <end position="257"/>
    </location>
</feature>
<keyword evidence="10" id="KW-0175">Coiled coil</keyword>
<dbReference type="PROSITE" id="PS50195">
    <property type="entry name" value="PX"/>
    <property type="match status" value="1"/>
</dbReference>
<feature type="region of interest" description="Disordered" evidence="11">
    <location>
        <begin position="240"/>
        <end position="260"/>
    </location>
</feature>
<evidence type="ECO:0000256" key="5">
    <source>
        <dbReference type="ARBA" id="ARBA00022490"/>
    </source>
</evidence>
<comment type="caution">
    <text evidence="13">The sequence shown here is derived from an EMBL/GenBank/DDBJ whole genome shotgun (WGS) entry which is preliminary data.</text>
</comment>
<evidence type="ECO:0000256" key="6">
    <source>
        <dbReference type="ARBA" id="ARBA00023121"/>
    </source>
</evidence>
<evidence type="ECO:0000313" key="13">
    <source>
        <dbReference type="EMBL" id="PRT54830.1"/>
    </source>
</evidence>
<dbReference type="Gene3D" id="1.20.1270.60">
    <property type="entry name" value="Arfaptin homology (AH) domain/BAR domain"/>
    <property type="match status" value="1"/>
</dbReference>
<keyword evidence="7" id="KW-0472">Membrane</keyword>
<organism evidence="13 14">
    <name type="scientific">Wickerhamiella sorbophila</name>
    <dbReference type="NCBI Taxonomy" id="45607"/>
    <lineage>
        <taxon>Eukaryota</taxon>
        <taxon>Fungi</taxon>
        <taxon>Dikarya</taxon>
        <taxon>Ascomycota</taxon>
        <taxon>Saccharomycotina</taxon>
        <taxon>Dipodascomycetes</taxon>
        <taxon>Dipodascales</taxon>
        <taxon>Trichomonascaceae</taxon>
        <taxon>Wickerhamiella</taxon>
    </lineage>
</organism>
<evidence type="ECO:0000256" key="1">
    <source>
        <dbReference type="ARBA" id="ARBA00004184"/>
    </source>
</evidence>
<feature type="compositionally biased region" description="Basic and acidic residues" evidence="11">
    <location>
        <begin position="70"/>
        <end position="86"/>
    </location>
</feature>
<dbReference type="GO" id="GO:0034727">
    <property type="term" value="P:piecemeal microautophagy of the nucleus"/>
    <property type="evidence" value="ECO:0007669"/>
    <property type="project" value="TreeGrafter"/>
</dbReference>
<evidence type="ECO:0000256" key="11">
    <source>
        <dbReference type="SAM" id="MobiDB-lite"/>
    </source>
</evidence>
<feature type="region of interest" description="Disordered" evidence="11">
    <location>
        <begin position="1"/>
        <end position="122"/>
    </location>
</feature>
<dbReference type="AlphaFoldDB" id="A0A2T0FIL9"/>
<protein>
    <recommendedName>
        <fullName evidence="8">Sorting nexin-4</fullName>
    </recommendedName>
    <alternativeName>
        <fullName evidence="9">Autophagy-related protein 24</fullName>
    </alternativeName>
</protein>
<dbReference type="GO" id="GO:0000407">
    <property type="term" value="C:phagophore assembly site"/>
    <property type="evidence" value="ECO:0007669"/>
    <property type="project" value="TreeGrafter"/>
</dbReference>
<feature type="compositionally biased region" description="Polar residues" evidence="11">
    <location>
        <begin position="102"/>
        <end position="116"/>
    </location>
</feature>
<dbReference type="InterPro" id="IPR001683">
    <property type="entry name" value="PX_dom"/>
</dbReference>
<proteinExistence type="inferred from homology"/>
<evidence type="ECO:0000256" key="3">
    <source>
        <dbReference type="ARBA" id="ARBA00010883"/>
    </source>
</evidence>
<comment type="similarity">
    <text evidence="3">Belongs to the sorting nexin family.</text>
</comment>
<keyword evidence="4" id="KW-0813">Transport</keyword>
<feature type="domain" description="PX" evidence="12">
    <location>
        <begin position="128"/>
        <end position="246"/>
    </location>
</feature>
<dbReference type="EMBL" id="NDIQ01000021">
    <property type="protein sequence ID" value="PRT54830.1"/>
    <property type="molecule type" value="Genomic_DNA"/>
</dbReference>
<dbReference type="PANTHER" id="PTHR45949">
    <property type="entry name" value="SORTING NEXIN-4"/>
    <property type="match status" value="1"/>
</dbReference>
<name>A0A2T0FIL9_9ASCO</name>
<dbReference type="GO" id="GO:0000422">
    <property type="term" value="P:autophagy of mitochondrion"/>
    <property type="evidence" value="ECO:0007669"/>
    <property type="project" value="TreeGrafter"/>
</dbReference>
<dbReference type="Pfam" id="PF00787">
    <property type="entry name" value="PX"/>
    <property type="match status" value="1"/>
</dbReference>
<dbReference type="SUPFAM" id="SSF64268">
    <property type="entry name" value="PX domain"/>
    <property type="match status" value="1"/>
</dbReference>
<keyword evidence="5" id="KW-0963">Cytoplasm</keyword>
<dbReference type="SMART" id="SM00312">
    <property type="entry name" value="PX"/>
    <property type="match status" value="1"/>
</dbReference>
<evidence type="ECO:0000256" key="2">
    <source>
        <dbReference type="ARBA" id="ARBA00004496"/>
    </source>
</evidence>
<dbReference type="GeneID" id="36516198"/>
<evidence type="ECO:0000256" key="7">
    <source>
        <dbReference type="ARBA" id="ARBA00023136"/>
    </source>
</evidence>
<evidence type="ECO:0000256" key="10">
    <source>
        <dbReference type="SAM" id="Coils"/>
    </source>
</evidence>
<dbReference type="GO" id="GO:0005769">
    <property type="term" value="C:early endosome"/>
    <property type="evidence" value="ECO:0007669"/>
    <property type="project" value="TreeGrafter"/>
</dbReference>
<evidence type="ECO:0000259" key="12">
    <source>
        <dbReference type="PROSITE" id="PS50195"/>
    </source>
</evidence>
<evidence type="ECO:0000256" key="8">
    <source>
        <dbReference type="ARBA" id="ARBA00040748"/>
    </source>
</evidence>
<gene>
    <name evidence="13" type="ORF">B9G98_02450</name>
</gene>
<dbReference type="Proteomes" id="UP000238350">
    <property type="component" value="Unassembled WGS sequence"/>
</dbReference>
<dbReference type="GO" id="GO:0061709">
    <property type="term" value="P:reticulophagy"/>
    <property type="evidence" value="ECO:0007669"/>
    <property type="project" value="TreeGrafter"/>
</dbReference>
<dbReference type="InterPro" id="IPR027267">
    <property type="entry name" value="AH/BAR_dom_sf"/>
</dbReference>